<dbReference type="PANTHER" id="PTHR11733">
    <property type="entry name" value="ZINC METALLOPROTEASE FAMILY M13 NEPRILYSIN-RELATED"/>
    <property type="match status" value="1"/>
</dbReference>
<evidence type="ECO:0000313" key="10">
    <source>
        <dbReference type="EMBL" id="KAI1698583.1"/>
    </source>
</evidence>
<evidence type="ECO:0000256" key="4">
    <source>
        <dbReference type="ARBA" id="ARBA00022723"/>
    </source>
</evidence>
<reference evidence="10" key="1">
    <citation type="submission" date="2022-01" db="EMBL/GenBank/DDBJ databases">
        <title>Genome Sequence Resource for Two Populations of Ditylenchus destructor, the Migratory Endoparasitic Phytonematode.</title>
        <authorList>
            <person name="Zhang H."/>
            <person name="Lin R."/>
            <person name="Xie B."/>
        </authorList>
    </citation>
    <scope>NUCLEOTIDE SEQUENCE</scope>
    <source>
        <strain evidence="10">BazhouSP</strain>
    </source>
</reference>
<dbReference type="PANTHER" id="PTHR11733:SF237">
    <property type="entry name" value="NEPRILYSIN-LIKE 4"/>
    <property type="match status" value="1"/>
</dbReference>
<dbReference type="InterPro" id="IPR024079">
    <property type="entry name" value="MetalloPept_cat_dom_sf"/>
</dbReference>
<dbReference type="Proteomes" id="UP001201812">
    <property type="component" value="Unassembled WGS sequence"/>
</dbReference>
<dbReference type="Pfam" id="PF01431">
    <property type="entry name" value="Peptidase_M13"/>
    <property type="match status" value="1"/>
</dbReference>
<dbReference type="InterPro" id="IPR008753">
    <property type="entry name" value="Peptidase_M13_N"/>
</dbReference>
<evidence type="ECO:0000256" key="7">
    <source>
        <dbReference type="ARBA" id="ARBA00023049"/>
    </source>
</evidence>
<evidence type="ECO:0000256" key="1">
    <source>
        <dbReference type="ARBA" id="ARBA00001947"/>
    </source>
</evidence>
<proteinExistence type="inferred from homology"/>
<gene>
    <name evidence="10" type="ORF">DdX_17831</name>
</gene>
<dbReference type="GO" id="GO:0005886">
    <property type="term" value="C:plasma membrane"/>
    <property type="evidence" value="ECO:0007669"/>
    <property type="project" value="TreeGrafter"/>
</dbReference>
<feature type="domain" description="Peptidase M13 C-terminal" evidence="8">
    <location>
        <begin position="380"/>
        <end position="496"/>
    </location>
</feature>
<protein>
    <submittedName>
        <fullName evidence="10">Peptidase family m13 domain-containing protein</fullName>
    </submittedName>
</protein>
<evidence type="ECO:0000256" key="6">
    <source>
        <dbReference type="ARBA" id="ARBA00022833"/>
    </source>
</evidence>
<dbReference type="CDD" id="cd08662">
    <property type="entry name" value="M13"/>
    <property type="match status" value="1"/>
</dbReference>
<comment type="similarity">
    <text evidence="2">Belongs to the peptidase M13 family.</text>
</comment>
<feature type="domain" description="Peptidase M13 N-terminal" evidence="9">
    <location>
        <begin position="46"/>
        <end position="256"/>
    </location>
</feature>
<evidence type="ECO:0000256" key="3">
    <source>
        <dbReference type="ARBA" id="ARBA00022670"/>
    </source>
</evidence>
<accession>A0AAD4ML07</accession>
<evidence type="ECO:0000259" key="9">
    <source>
        <dbReference type="Pfam" id="PF05649"/>
    </source>
</evidence>
<evidence type="ECO:0000256" key="5">
    <source>
        <dbReference type="ARBA" id="ARBA00022801"/>
    </source>
</evidence>
<dbReference type="Pfam" id="PF05649">
    <property type="entry name" value="Peptidase_M13_N"/>
    <property type="match status" value="1"/>
</dbReference>
<dbReference type="PROSITE" id="PS51885">
    <property type="entry name" value="NEPRILYSIN"/>
    <property type="match status" value="1"/>
</dbReference>
<dbReference type="Gene3D" id="1.10.1380.10">
    <property type="entry name" value="Neutral endopeptidase , domain2"/>
    <property type="match status" value="2"/>
</dbReference>
<keyword evidence="3" id="KW-0645">Protease</keyword>
<organism evidence="10 11">
    <name type="scientific">Ditylenchus destructor</name>
    <dbReference type="NCBI Taxonomy" id="166010"/>
    <lineage>
        <taxon>Eukaryota</taxon>
        <taxon>Metazoa</taxon>
        <taxon>Ecdysozoa</taxon>
        <taxon>Nematoda</taxon>
        <taxon>Chromadorea</taxon>
        <taxon>Rhabditida</taxon>
        <taxon>Tylenchina</taxon>
        <taxon>Tylenchomorpha</taxon>
        <taxon>Sphaerularioidea</taxon>
        <taxon>Anguinidae</taxon>
        <taxon>Anguininae</taxon>
        <taxon>Ditylenchus</taxon>
    </lineage>
</organism>
<dbReference type="PRINTS" id="PR00786">
    <property type="entry name" value="NEPRILYSIN"/>
</dbReference>
<dbReference type="GO" id="GO:0046872">
    <property type="term" value="F:metal ion binding"/>
    <property type="evidence" value="ECO:0007669"/>
    <property type="project" value="UniProtKB-KW"/>
</dbReference>
<dbReference type="AlphaFoldDB" id="A0AAD4ML07"/>
<keyword evidence="5" id="KW-0378">Hydrolase</keyword>
<evidence type="ECO:0000256" key="2">
    <source>
        <dbReference type="ARBA" id="ARBA00007357"/>
    </source>
</evidence>
<dbReference type="InterPro" id="IPR018497">
    <property type="entry name" value="Peptidase_M13_C"/>
</dbReference>
<dbReference type="InterPro" id="IPR042089">
    <property type="entry name" value="Peptidase_M13_dom_2"/>
</dbReference>
<keyword evidence="4" id="KW-0479">Metal-binding</keyword>
<dbReference type="GO" id="GO:0016485">
    <property type="term" value="P:protein processing"/>
    <property type="evidence" value="ECO:0007669"/>
    <property type="project" value="TreeGrafter"/>
</dbReference>
<keyword evidence="7" id="KW-0482">Metalloprotease</keyword>
<dbReference type="SUPFAM" id="SSF55486">
    <property type="entry name" value="Metalloproteases ('zincins'), catalytic domain"/>
    <property type="match status" value="1"/>
</dbReference>
<comment type="caution">
    <text evidence="10">The sequence shown here is derived from an EMBL/GenBank/DDBJ whole genome shotgun (WGS) entry which is preliminary data.</text>
</comment>
<dbReference type="GO" id="GO:0004222">
    <property type="term" value="F:metalloendopeptidase activity"/>
    <property type="evidence" value="ECO:0007669"/>
    <property type="project" value="InterPro"/>
</dbReference>
<evidence type="ECO:0000259" key="8">
    <source>
        <dbReference type="Pfam" id="PF01431"/>
    </source>
</evidence>
<keyword evidence="6" id="KW-0862">Zinc</keyword>
<evidence type="ECO:0000313" key="11">
    <source>
        <dbReference type="Proteomes" id="UP001201812"/>
    </source>
</evidence>
<dbReference type="Gene3D" id="3.40.390.10">
    <property type="entry name" value="Collagenase (Catalytic Domain)"/>
    <property type="match status" value="1"/>
</dbReference>
<sequence>MLKNSVNKSADPCEDFHEFACGKWMANNKIPDDQPSYSQFTKLQEKMYHSCMDVQSLNVVKSAEILEKISQFGHWPIIHGKLGGEGEWDANSFDLTQLFISIKQSRDIGIFFDVDVSRRLLHFDQGNLGLDIGKRSSRDYYLNETRYAKQLEAYEKYMNSKIRLFARDAGSQKTDQEIAEGVEAILDFEKKFAKILVPNEERRNYTKMYNVRRFSQLPEIFGELDWQKYFVALMPEDMHFYLDTDPEIVISDIKFFHYASGAMYVRKYFNKEDRSTASAMVEDLRQSFMDLLSENDWMLEETMMYALHKANEMLSLIGFPDFIYNDTQLDEYYDDLLLDPNDSYSTMVEESSLWALEKDFRRLIEEVDREEFSPSSAFVNAFYTPEKNSIAFTAAILQPPFFDRSFPKAVNYGAIGSVMGHEITHGFDDEGSQFDRVGNLKNWWDENTLKQFLKRTKCIIDQYSQYEVPGTGLKINGILTQGENIADNGGVKQAFNIWCAVTKPEAAVNQVLTDPHSPKKFRVNGVLVNQPAFAEAFNCPVGSKMNLKPEERCSVW</sequence>
<name>A0AAD4ML07_9BILA</name>
<dbReference type="EMBL" id="JAKKPZ010000212">
    <property type="protein sequence ID" value="KAI1698583.1"/>
    <property type="molecule type" value="Genomic_DNA"/>
</dbReference>
<comment type="cofactor">
    <cofactor evidence="1">
        <name>Zn(2+)</name>
        <dbReference type="ChEBI" id="CHEBI:29105"/>
    </cofactor>
</comment>
<dbReference type="InterPro" id="IPR000718">
    <property type="entry name" value="Peptidase_M13"/>
</dbReference>
<keyword evidence="11" id="KW-1185">Reference proteome</keyword>